<feature type="region of interest" description="Disordered" evidence="1">
    <location>
        <begin position="110"/>
        <end position="139"/>
    </location>
</feature>
<accession>A0A085LQ18</accession>
<evidence type="ECO:0000256" key="1">
    <source>
        <dbReference type="SAM" id="MobiDB-lite"/>
    </source>
</evidence>
<dbReference type="Proteomes" id="UP000030764">
    <property type="component" value="Unassembled WGS sequence"/>
</dbReference>
<dbReference type="EMBL" id="KL363341">
    <property type="protein sequence ID" value="KFD47064.1"/>
    <property type="molecule type" value="Genomic_DNA"/>
</dbReference>
<evidence type="ECO:0000313" key="3">
    <source>
        <dbReference type="EMBL" id="KFD61342.1"/>
    </source>
</evidence>
<evidence type="ECO:0000313" key="2">
    <source>
        <dbReference type="EMBL" id="KFD47064.1"/>
    </source>
</evidence>
<keyword evidence="4" id="KW-1185">Reference proteome</keyword>
<protein>
    <submittedName>
        <fullName evidence="2">Uncharacterized protein</fullName>
    </submittedName>
</protein>
<reference evidence="2 4" key="1">
    <citation type="journal article" date="2014" name="Nat. Genet.">
        <title>Genome and transcriptome of the porcine whipworm Trichuris suis.</title>
        <authorList>
            <person name="Jex A.R."/>
            <person name="Nejsum P."/>
            <person name="Schwarz E.M."/>
            <person name="Hu L."/>
            <person name="Young N.D."/>
            <person name="Hall R.S."/>
            <person name="Korhonen P.K."/>
            <person name="Liao S."/>
            <person name="Thamsborg S."/>
            <person name="Xia J."/>
            <person name="Xu P."/>
            <person name="Wang S."/>
            <person name="Scheerlinck J.P."/>
            <person name="Hofmann A."/>
            <person name="Sternberg P.W."/>
            <person name="Wang J."/>
            <person name="Gasser R.B."/>
        </authorList>
    </citation>
    <scope>NUCLEOTIDE SEQUENCE [LARGE SCALE GENOMIC DNA]</scope>
    <source>
        <strain evidence="3">DCEP-RM93F</strain>
        <strain evidence="2">DCEP-RM93M</strain>
    </source>
</reference>
<feature type="compositionally biased region" description="Polar residues" evidence="1">
    <location>
        <begin position="117"/>
        <end position="139"/>
    </location>
</feature>
<dbReference type="AlphaFoldDB" id="A0A085LQ18"/>
<sequence>MSVPTRTSRVRSRRRLLTRTNLHVESSSGRLSPSSTQDLPTGPDVVELVTGIAETIANRLVAQISSSFESLRLEVSSLATCDPEAAYGKEHSVHCGSLNARDVRRMAGKIPDGPAVVSSQVDPGSPGPNQVGSSPTTNQNLRSRECVAKDAPSSDCSYYRASCISHCVCSACQQDGHPDLRRRLPKLEILLSPEIRKSMAKYLYDPPAI</sequence>
<feature type="region of interest" description="Disordered" evidence="1">
    <location>
        <begin position="22"/>
        <end position="42"/>
    </location>
</feature>
<dbReference type="Proteomes" id="UP000030758">
    <property type="component" value="Unassembled WGS sequence"/>
</dbReference>
<proteinExistence type="predicted"/>
<dbReference type="EMBL" id="KL367626">
    <property type="protein sequence ID" value="KFD61342.1"/>
    <property type="molecule type" value="Genomic_DNA"/>
</dbReference>
<name>A0A085LQ18_9BILA</name>
<evidence type="ECO:0000313" key="4">
    <source>
        <dbReference type="Proteomes" id="UP000030764"/>
    </source>
</evidence>
<feature type="compositionally biased region" description="Polar residues" evidence="1">
    <location>
        <begin position="22"/>
        <end position="39"/>
    </location>
</feature>
<organism evidence="2 4">
    <name type="scientific">Trichuris suis</name>
    <name type="common">pig whipworm</name>
    <dbReference type="NCBI Taxonomy" id="68888"/>
    <lineage>
        <taxon>Eukaryota</taxon>
        <taxon>Metazoa</taxon>
        <taxon>Ecdysozoa</taxon>
        <taxon>Nematoda</taxon>
        <taxon>Enoplea</taxon>
        <taxon>Dorylaimia</taxon>
        <taxon>Trichinellida</taxon>
        <taxon>Trichuridae</taxon>
        <taxon>Trichuris</taxon>
    </lineage>
</organism>
<gene>
    <name evidence="2" type="ORF">M513_12052</name>
    <name evidence="3" type="ORF">M514_12052</name>
</gene>